<name>A0A9P4QFN9_9PEZI</name>
<dbReference type="AlphaFoldDB" id="A0A9P4QFN9"/>
<accession>A0A9P4QFN9</accession>
<evidence type="ECO:0000313" key="2">
    <source>
        <dbReference type="EMBL" id="KAF2724778.1"/>
    </source>
</evidence>
<feature type="domain" description="Stress-response A/B barrel" evidence="1">
    <location>
        <begin position="51"/>
        <end position="148"/>
    </location>
</feature>
<dbReference type="Gene3D" id="3.30.70.100">
    <property type="match status" value="1"/>
</dbReference>
<comment type="caution">
    <text evidence="2">The sequence shown here is derived from an EMBL/GenBank/DDBJ whole genome shotgun (WGS) entry which is preliminary data.</text>
</comment>
<dbReference type="EMBL" id="MU003770">
    <property type="protein sequence ID" value="KAF2724778.1"/>
    <property type="molecule type" value="Genomic_DNA"/>
</dbReference>
<evidence type="ECO:0000313" key="3">
    <source>
        <dbReference type="Proteomes" id="UP000799441"/>
    </source>
</evidence>
<dbReference type="Proteomes" id="UP000799441">
    <property type="component" value="Unassembled WGS sequence"/>
</dbReference>
<reference evidence="2" key="1">
    <citation type="journal article" date="2020" name="Stud. Mycol.">
        <title>101 Dothideomycetes genomes: a test case for predicting lifestyles and emergence of pathogens.</title>
        <authorList>
            <person name="Haridas S."/>
            <person name="Albert R."/>
            <person name="Binder M."/>
            <person name="Bloem J."/>
            <person name="Labutti K."/>
            <person name="Salamov A."/>
            <person name="Andreopoulos B."/>
            <person name="Baker S."/>
            <person name="Barry K."/>
            <person name="Bills G."/>
            <person name="Bluhm B."/>
            <person name="Cannon C."/>
            <person name="Castanera R."/>
            <person name="Culley D."/>
            <person name="Daum C."/>
            <person name="Ezra D."/>
            <person name="Gonzalez J."/>
            <person name="Henrissat B."/>
            <person name="Kuo A."/>
            <person name="Liang C."/>
            <person name="Lipzen A."/>
            <person name="Lutzoni F."/>
            <person name="Magnuson J."/>
            <person name="Mondo S."/>
            <person name="Nolan M."/>
            <person name="Ohm R."/>
            <person name="Pangilinan J."/>
            <person name="Park H.-J."/>
            <person name="Ramirez L."/>
            <person name="Alfaro M."/>
            <person name="Sun H."/>
            <person name="Tritt A."/>
            <person name="Yoshinaga Y."/>
            <person name="Zwiers L.-H."/>
            <person name="Turgeon B."/>
            <person name="Goodwin S."/>
            <person name="Spatafora J."/>
            <person name="Crous P."/>
            <person name="Grigoriev I."/>
        </authorList>
    </citation>
    <scope>NUCLEOTIDE SEQUENCE</scope>
    <source>
        <strain evidence="2">CBS 116435</strain>
    </source>
</reference>
<dbReference type="InterPro" id="IPR013097">
    <property type="entry name" value="Dabb"/>
</dbReference>
<dbReference type="OrthoDB" id="3830014at2759"/>
<dbReference type="Pfam" id="PF07876">
    <property type="entry name" value="Dabb"/>
    <property type="match status" value="1"/>
</dbReference>
<dbReference type="PROSITE" id="PS51502">
    <property type="entry name" value="S_R_A_B_BARREL"/>
    <property type="match status" value="1"/>
</dbReference>
<organism evidence="2 3">
    <name type="scientific">Polychaeton citri CBS 116435</name>
    <dbReference type="NCBI Taxonomy" id="1314669"/>
    <lineage>
        <taxon>Eukaryota</taxon>
        <taxon>Fungi</taxon>
        <taxon>Dikarya</taxon>
        <taxon>Ascomycota</taxon>
        <taxon>Pezizomycotina</taxon>
        <taxon>Dothideomycetes</taxon>
        <taxon>Dothideomycetidae</taxon>
        <taxon>Capnodiales</taxon>
        <taxon>Capnodiaceae</taxon>
        <taxon>Polychaeton</taxon>
    </lineage>
</organism>
<dbReference type="SUPFAM" id="SSF54909">
    <property type="entry name" value="Dimeric alpha+beta barrel"/>
    <property type="match status" value="1"/>
</dbReference>
<dbReference type="SMART" id="SM00886">
    <property type="entry name" value="Dabb"/>
    <property type="match status" value="1"/>
</dbReference>
<sequence>MTPSIQVPPRLTAGSMVPMFHTYVRLRAASVCPRASRATTVRFQSTAGNMIQRITMFKVLDDAHVPEILDQYKTLETAAQKDGKPYIRECVARETIDDPRRQGYNIAAITTFDSLDDMKFYDENCEAHRKLKQFTLGKIEMPPTTIYMKN</sequence>
<proteinExistence type="predicted"/>
<keyword evidence="3" id="KW-1185">Reference proteome</keyword>
<protein>
    <recommendedName>
        <fullName evidence="1">Stress-response A/B barrel domain-containing protein</fullName>
    </recommendedName>
</protein>
<evidence type="ECO:0000259" key="1">
    <source>
        <dbReference type="PROSITE" id="PS51502"/>
    </source>
</evidence>
<gene>
    <name evidence="2" type="ORF">K431DRAFT_281729</name>
</gene>
<dbReference type="InterPro" id="IPR011008">
    <property type="entry name" value="Dimeric_a/b-barrel"/>
</dbReference>